<keyword evidence="2" id="KW-1185">Reference proteome</keyword>
<reference evidence="1 2" key="1">
    <citation type="journal article" date="2023" name="Plants (Basel)">
        <title>Bridging the Gap: Combining Genomics and Transcriptomics Approaches to Understand Stylosanthes scabra, an Orphan Legume from the Brazilian Caatinga.</title>
        <authorList>
            <person name="Ferreira-Neto J.R.C."/>
            <person name="da Silva M.D."/>
            <person name="Binneck E."/>
            <person name="de Melo N.F."/>
            <person name="da Silva R.H."/>
            <person name="de Melo A.L.T.M."/>
            <person name="Pandolfi V."/>
            <person name="Bustamante F.O."/>
            <person name="Brasileiro-Vidal A.C."/>
            <person name="Benko-Iseppon A.M."/>
        </authorList>
    </citation>
    <scope>NUCLEOTIDE SEQUENCE [LARGE SCALE GENOMIC DNA]</scope>
    <source>
        <tissue evidence="1">Leaves</tissue>
    </source>
</reference>
<organism evidence="1 2">
    <name type="scientific">Stylosanthes scabra</name>
    <dbReference type="NCBI Taxonomy" id="79078"/>
    <lineage>
        <taxon>Eukaryota</taxon>
        <taxon>Viridiplantae</taxon>
        <taxon>Streptophyta</taxon>
        <taxon>Embryophyta</taxon>
        <taxon>Tracheophyta</taxon>
        <taxon>Spermatophyta</taxon>
        <taxon>Magnoliopsida</taxon>
        <taxon>eudicotyledons</taxon>
        <taxon>Gunneridae</taxon>
        <taxon>Pentapetalae</taxon>
        <taxon>rosids</taxon>
        <taxon>fabids</taxon>
        <taxon>Fabales</taxon>
        <taxon>Fabaceae</taxon>
        <taxon>Papilionoideae</taxon>
        <taxon>50 kb inversion clade</taxon>
        <taxon>dalbergioids sensu lato</taxon>
        <taxon>Dalbergieae</taxon>
        <taxon>Pterocarpus clade</taxon>
        <taxon>Stylosanthes</taxon>
    </lineage>
</organism>
<gene>
    <name evidence="1" type="ORF">PIB30_002495</name>
</gene>
<name>A0ABU6X4Z2_9FABA</name>
<protein>
    <submittedName>
        <fullName evidence="1">Uncharacterized protein</fullName>
    </submittedName>
</protein>
<dbReference type="Proteomes" id="UP001341840">
    <property type="component" value="Unassembled WGS sequence"/>
</dbReference>
<accession>A0ABU6X4Z2</accession>
<sequence length="110" mass="12691">MQQSALRQTRCGMRCRLRWQQAPARVTVPSSTAHIARRTFTLNLPRNAGVAVIPRVFYMRYRRRLGTSLLFVDQHGYSSSDSSPGTFLRYYNFWPGRINAVLSLRQGRNA</sequence>
<proteinExistence type="predicted"/>
<evidence type="ECO:0000313" key="1">
    <source>
        <dbReference type="EMBL" id="MED6191688.1"/>
    </source>
</evidence>
<dbReference type="EMBL" id="JASCZI010211453">
    <property type="protein sequence ID" value="MED6191688.1"/>
    <property type="molecule type" value="Genomic_DNA"/>
</dbReference>
<comment type="caution">
    <text evidence="1">The sequence shown here is derived from an EMBL/GenBank/DDBJ whole genome shotgun (WGS) entry which is preliminary data.</text>
</comment>
<evidence type="ECO:0000313" key="2">
    <source>
        <dbReference type="Proteomes" id="UP001341840"/>
    </source>
</evidence>